<dbReference type="InterPro" id="IPR050834">
    <property type="entry name" value="Glycosyltransf_2"/>
</dbReference>
<gene>
    <name evidence="2" type="ORF">S01H4_40609</name>
</gene>
<reference evidence="2" key="1">
    <citation type="journal article" date="2014" name="Front. Microbiol.">
        <title>High frequency of phylogenetically diverse reductive dehalogenase-homologous genes in deep subseafloor sedimentary metagenomes.</title>
        <authorList>
            <person name="Kawai M."/>
            <person name="Futagami T."/>
            <person name="Toyoda A."/>
            <person name="Takaki Y."/>
            <person name="Nishi S."/>
            <person name="Hori S."/>
            <person name="Arai W."/>
            <person name="Tsubouchi T."/>
            <person name="Morono Y."/>
            <person name="Uchiyama I."/>
            <person name="Ito T."/>
            <person name="Fujiyama A."/>
            <person name="Inagaki F."/>
            <person name="Takami H."/>
        </authorList>
    </citation>
    <scope>NUCLEOTIDE SEQUENCE</scope>
    <source>
        <strain evidence="2">Expedition CK06-06</strain>
    </source>
</reference>
<dbReference type="Pfam" id="PF00535">
    <property type="entry name" value="Glycos_transf_2"/>
    <property type="match status" value="1"/>
</dbReference>
<proteinExistence type="predicted"/>
<feature type="non-terminal residue" evidence="2">
    <location>
        <position position="1"/>
    </location>
</feature>
<dbReference type="PANTHER" id="PTHR43685:SF3">
    <property type="entry name" value="SLR2126 PROTEIN"/>
    <property type="match status" value="1"/>
</dbReference>
<dbReference type="Gene3D" id="3.90.550.10">
    <property type="entry name" value="Spore Coat Polysaccharide Biosynthesis Protein SpsA, Chain A"/>
    <property type="match status" value="1"/>
</dbReference>
<dbReference type="AlphaFoldDB" id="X1C8F7"/>
<accession>X1C8F7</accession>
<protein>
    <recommendedName>
        <fullName evidence="1">Glycosyltransferase 2-like domain-containing protein</fullName>
    </recommendedName>
</protein>
<dbReference type="SUPFAM" id="SSF53448">
    <property type="entry name" value="Nucleotide-diphospho-sugar transferases"/>
    <property type="match status" value="1"/>
</dbReference>
<dbReference type="PANTHER" id="PTHR43685">
    <property type="entry name" value="GLYCOSYLTRANSFERASE"/>
    <property type="match status" value="1"/>
</dbReference>
<dbReference type="EMBL" id="BART01022137">
    <property type="protein sequence ID" value="GAG92688.1"/>
    <property type="molecule type" value="Genomic_DNA"/>
</dbReference>
<comment type="caution">
    <text evidence="2">The sequence shown here is derived from an EMBL/GenBank/DDBJ whole genome shotgun (WGS) entry which is preliminary data.</text>
</comment>
<dbReference type="InterPro" id="IPR001173">
    <property type="entry name" value="Glyco_trans_2-like"/>
</dbReference>
<evidence type="ECO:0000313" key="2">
    <source>
        <dbReference type="EMBL" id="GAG92688.1"/>
    </source>
</evidence>
<dbReference type="CDD" id="cd00761">
    <property type="entry name" value="Glyco_tranf_GTA_type"/>
    <property type="match status" value="1"/>
</dbReference>
<dbReference type="InterPro" id="IPR029044">
    <property type="entry name" value="Nucleotide-diphossugar_trans"/>
</dbReference>
<evidence type="ECO:0000259" key="1">
    <source>
        <dbReference type="Pfam" id="PF00535"/>
    </source>
</evidence>
<sequence>PTHNRAEILEYLLIELNNQKGKFEIIIVDDASTDGTRKMIKNIAPHLKYKLKYIQLKHQVGLPTSRNIGVRHSNHEIVGFIDDDCFPIRNDLFKKAKKWLKSKKSKIVGVGGPVFLRSTKQNPSLSKKEISSRMIGKINNIIPEIIGNFYLKPEKPILVDTLPGGNMYFNKGIIYRCMGFNPQFDGNHYREETDFCLKAKEYGKIIFDPKMLVNHLRVNFGGCRCKAENWYSNIISNTTLLIMKHWKSPIEIIIGISSYFFKWIYNLIYCKEDQRYYNVDRNTLFRSIL</sequence>
<organism evidence="2">
    <name type="scientific">marine sediment metagenome</name>
    <dbReference type="NCBI Taxonomy" id="412755"/>
    <lineage>
        <taxon>unclassified sequences</taxon>
        <taxon>metagenomes</taxon>
        <taxon>ecological metagenomes</taxon>
    </lineage>
</organism>
<feature type="non-terminal residue" evidence="2">
    <location>
        <position position="289"/>
    </location>
</feature>
<feature type="domain" description="Glycosyltransferase 2-like" evidence="1">
    <location>
        <begin position="1"/>
        <end position="163"/>
    </location>
</feature>
<name>X1C8F7_9ZZZZ</name>